<name>W7MQM2_GIBM7</name>
<dbReference type="HOGENOM" id="CLU_1731621_0_0_1"/>
<keyword evidence="2" id="KW-1185">Reference proteome</keyword>
<reference evidence="1 2" key="1">
    <citation type="journal article" date="2010" name="Nature">
        <title>Comparative genomics reveals mobile pathogenicity chromosomes in Fusarium.</title>
        <authorList>
            <person name="Ma L.J."/>
            <person name="van der Does H.C."/>
            <person name="Borkovich K.A."/>
            <person name="Coleman J.J."/>
            <person name="Daboussi M.J."/>
            <person name="Di Pietro A."/>
            <person name="Dufresne M."/>
            <person name="Freitag M."/>
            <person name="Grabherr M."/>
            <person name="Henrissat B."/>
            <person name="Houterman P.M."/>
            <person name="Kang S."/>
            <person name="Shim W.B."/>
            <person name="Woloshuk C."/>
            <person name="Xie X."/>
            <person name="Xu J.R."/>
            <person name="Antoniw J."/>
            <person name="Baker S.E."/>
            <person name="Bluhm B.H."/>
            <person name="Breakspear A."/>
            <person name="Brown D.W."/>
            <person name="Butchko R.A."/>
            <person name="Chapman S."/>
            <person name="Coulson R."/>
            <person name="Coutinho P.M."/>
            <person name="Danchin E.G."/>
            <person name="Diener A."/>
            <person name="Gale L.R."/>
            <person name="Gardiner D.M."/>
            <person name="Goff S."/>
            <person name="Hammond-Kosack K.E."/>
            <person name="Hilburn K."/>
            <person name="Hua-Van A."/>
            <person name="Jonkers W."/>
            <person name="Kazan K."/>
            <person name="Kodira C.D."/>
            <person name="Koehrsen M."/>
            <person name="Kumar L."/>
            <person name="Lee Y.H."/>
            <person name="Li L."/>
            <person name="Manners J.M."/>
            <person name="Miranda-Saavedra D."/>
            <person name="Mukherjee M."/>
            <person name="Park G."/>
            <person name="Park J."/>
            <person name="Park S.Y."/>
            <person name="Proctor R.H."/>
            <person name="Regev A."/>
            <person name="Ruiz-Roldan M.C."/>
            <person name="Sain D."/>
            <person name="Sakthikumar S."/>
            <person name="Sykes S."/>
            <person name="Schwartz D.C."/>
            <person name="Turgeon B.G."/>
            <person name="Wapinski I."/>
            <person name="Yoder O."/>
            <person name="Young S."/>
            <person name="Zeng Q."/>
            <person name="Zhou S."/>
            <person name="Galagan J."/>
            <person name="Cuomo C.A."/>
            <person name="Kistler H.C."/>
            <person name="Rep M."/>
        </authorList>
    </citation>
    <scope>NUCLEOTIDE SEQUENCE [LARGE SCALE GENOMIC DNA]</scope>
    <source>
        <strain evidence="2">M3125 / FGSC 7600</strain>
    </source>
</reference>
<dbReference type="EMBL" id="DS022253">
    <property type="protein sequence ID" value="EWG50029.1"/>
    <property type="molecule type" value="Genomic_DNA"/>
</dbReference>
<dbReference type="KEGG" id="fvr:FVEG_09365"/>
<dbReference type="Proteomes" id="UP000009096">
    <property type="component" value="Chromosome 5"/>
</dbReference>
<sequence length="151" mass="16518">MKLLLDTISGILSMSSLGKQKGWTCAQSSGATNQDLQNAVDDFSVVFTPNALAVQPKHCYLSICGQHYFSLCNYGYNGSLEPVGQRIRAKEWGLPGGNGTECRGNFGDKINYDWYQFGLVDELEEVWMNSEYVQVRVCNGSIADGDGSSLA</sequence>
<gene>
    <name evidence="1" type="ORF">FVEG_09365</name>
</gene>
<dbReference type="EMBL" id="CM000582">
    <property type="protein sequence ID" value="EWG50029.1"/>
    <property type="molecule type" value="Genomic_DNA"/>
</dbReference>
<accession>W7MQM2</accession>
<evidence type="ECO:0000313" key="2">
    <source>
        <dbReference type="Proteomes" id="UP000009096"/>
    </source>
</evidence>
<dbReference type="VEuPathDB" id="FungiDB:FVEG_09365"/>
<evidence type="ECO:0000313" key="1">
    <source>
        <dbReference type="EMBL" id="EWG50029.1"/>
    </source>
</evidence>
<organism evidence="1 2">
    <name type="scientific">Gibberella moniliformis (strain M3125 / FGSC 7600)</name>
    <name type="common">Maize ear and stalk rot fungus</name>
    <name type="synonym">Fusarium verticillioides</name>
    <dbReference type="NCBI Taxonomy" id="334819"/>
    <lineage>
        <taxon>Eukaryota</taxon>
        <taxon>Fungi</taxon>
        <taxon>Dikarya</taxon>
        <taxon>Ascomycota</taxon>
        <taxon>Pezizomycotina</taxon>
        <taxon>Sordariomycetes</taxon>
        <taxon>Hypocreomycetidae</taxon>
        <taxon>Hypocreales</taxon>
        <taxon>Nectriaceae</taxon>
        <taxon>Fusarium</taxon>
        <taxon>Fusarium fujikuroi species complex</taxon>
    </lineage>
</organism>
<protein>
    <submittedName>
        <fullName evidence="1">Uncharacterized protein</fullName>
    </submittedName>
</protein>
<dbReference type="RefSeq" id="XP_018756220.1">
    <property type="nucleotide sequence ID" value="XM_018898353.1"/>
</dbReference>
<proteinExistence type="predicted"/>
<dbReference type="GeneID" id="30067024"/>
<dbReference type="OrthoDB" id="5066358at2759"/>
<dbReference type="AlphaFoldDB" id="W7MQM2"/>